<feature type="transmembrane region" description="Helical" evidence="1">
    <location>
        <begin position="49"/>
        <end position="68"/>
    </location>
</feature>
<keyword evidence="4" id="KW-1185">Reference proteome</keyword>
<evidence type="ECO:0000313" key="3">
    <source>
        <dbReference type="EMBL" id="KAJ7333926.1"/>
    </source>
</evidence>
<organism evidence="3 4">
    <name type="scientific">Mycena albidolilacea</name>
    <dbReference type="NCBI Taxonomy" id="1033008"/>
    <lineage>
        <taxon>Eukaryota</taxon>
        <taxon>Fungi</taxon>
        <taxon>Dikarya</taxon>
        <taxon>Basidiomycota</taxon>
        <taxon>Agaricomycotina</taxon>
        <taxon>Agaricomycetes</taxon>
        <taxon>Agaricomycetidae</taxon>
        <taxon>Agaricales</taxon>
        <taxon>Marasmiineae</taxon>
        <taxon>Mycenaceae</taxon>
        <taxon>Mycena</taxon>
    </lineage>
</organism>
<dbReference type="EMBL" id="JARIHO010000033">
    <property type="protein sequence ID" value="KAJ7333926.1"/>
    <property type="molecule type" value="Genomic_DNA"/>
</dbReference>
<protein>
    <recommendedName>
        <fullName evidence="2">DUF6535 domain-containing protein</fullName>
    </recommendedName>
</protein>
<dbReference type="InterPro" id="IPR045338">
    <property type="entry name" value="DUF6535"/>
</dbReference>
<evidence type="ECO:0000259" key="2">
    <source>
        <dbReference type="Pfam" id="PF20153"/>
    </source>
</evidence>
<sequence>YYGLKRFGMHTMVEVIPLPLHASLIFFFAGLVAFLIPINIAITAVAATLLRMILIVYSLLTILPLIRLDCPYRTHIS</sequence>
<keyword evidence="1" id="KW-0812">Transmembrane</keyword>
<dbReference type="Pfam" id="PF20153">
    <property type="entry name" value="DUF6535"/>
    <property type="match status" value="1"/>
</dbReference>
<keyword evidence="1" id="KW-0472">Membrane</keyword>
<feature type="non-terminal residue" evidence="3">
    <location>
        <position position="1"/>
    </location>
</feature>
<feature type="transmembrane region" description="Helical" evidence="1">
    <location>
        <begin position="20"/>
        <end position="42"/>
    </location>
</feature>
<accession>A0AAD7EKQ6</accession>
<dbReference type="AlphaFoldDB" id="A0AAD7EKQ6"/>
<comment type="caution">
    <text evidence="3">The sequence shown here is derived from an EMBL/GenBank/DDBJ whole genome shotgun (WGS) entry which is preliminary data.</text>
</comment>
<dbReference type="Proteomes" id="UP001218218">
    <property type="component" value="Unassembled WGS sequence"/>
</dbReference>
<feature type="non-terminal residue" evidence="3">
    <location>
        <position position="77"/>
    </location>
</feature>
<keyword evidence="1" id="KW-1133">Transmembrane helix</keyword>
<evidence type="ECO:0000313" key="4">
    <source>
        <dbReference type="Proteomes" id="UP001218218"/>
    </source>
</evidence>
<evidence type="ECO:0000256" key="1">
    <source>
        <dbReference type="SAM" id="Phobius"/>
    </source>
</evidence>
<gene>
    <name evidence="3" type="ORF">DFH08DRAFT_613162</name>
</gene>
<name>A0AAD7EKQ6_9AGAR</name>
<feature type="domain" description="DUF6535" evidence="2">
    <location>
        <begin position="2"/>
        <end position="36"/>
    </location>
</feature>
<proteinExistence type="predicted"/>
<reference evidence="3" key="1">
    <citation type="submission" date="2023-03" db="EMBL/GenBank/DDBJ databases">
        <title>Massive genome expansion in bonnet fungi (Mycena s.s.) driven by repeated elements and novel gene families across ecological guilds.</title>
        <authorList>
            <consortium name="Lawrence Berkeley National Laboratory"/>
            <person name="Harder C.B."/>
            <person name="Miyauchi S."/>
            <person name="Viragh M."/>
            <person name="Kuo A."/>
            <person name="Thoen E."/>
            <person name="Andreopoulos B."/>
            <person name="Lu D."/>
            <person name="Skrede I."/>
            <person name="Drula E."/>
            <person name="Henrissat B."/>
            <person name="Morin E."/>
            <person name="Kohler A."/>
            <person name="Barry K."/>
            <person name="LaButti K."/>
            <person name="Morin E."/>
            <person name="Salamov A."/>
            <person name="Lipzen A."/>
            <person name="Mereny Z."/>
            <person name="Hegedus B."/>
            <person name="Baldrian P."/>
            <person name="Stursova M."/>
            <person name="Weitz H."/>
            <person name="Taylor A."/>
            <person name="Grigoriev I.V."/>
            <person name="Nagy L.G."/>
            <person name="Martin F."/>
            <person name="Kauserud H."/>
        </authorList>
    </citation>
    <scope>NUCLEOTIDE SEQUENCE</scope>
    <source>
        <strain evidence="3">CBHHK002</strain>
    </source>
</reference>